<name>A0A9P8MX75_9HYPO</name>
<organism evidence="2 3">
    <name type="scientific">Hirsutella rhossiliensis</name>
    <dbReference type="NCBI Taxonomy" id="111463"/>
    <lineage>
        <taxon>Eukaryota</taxon>
        <taxon>Fungi</taxon>
        <taxon>Dikarya</taxon>
        <taxon>Ascomycota</taxon>
        <taxon>Pezizomycotina</taxon>
        <taxon>Sordariomycetes</taxon>
        <taxon>Hypocreomycetidae</taxon>
        <taxon>Hypocreales</taxon>
        <taxon>Ophiocordycipitaceae</taxon>
        <taxon>Hirsutella</taxon>
    </lineage>
</organism>
<proteinExistence type="predicted"/>
<evidence type="ECO:0000313" key="2">
    <source>
        <dbReference type="EMBL" id="KAH0960822.1"/>
    </source>
</evidence>
<dbReference type="OrthoDB" id="5244165at2759"/>
<dbReference type="Proteomes" id="UP000824596">
    <property type="component" value="Unassembled WGS sequence"/>
</dbReference>
<keyword evidence="3" id="KW-1185">Reference proteome</keyword>
<dbReference type="GeneID" id="68357104"/>
<accession>A0A9P8MX75</accession>
<comment type="caution">
    <text evidence="2">The sequence shown here is derived from an EMBL/GenBank/DDBJ whole genome shotgun (WGS) entry which is preliminary data.</text>
</comment>
<feature type="domain" description="PD-(D/E)XK nuclease-like" evidence="1">
    <location>
        <begin position="81"/>
        <end position="223"/>
    </location>
</feature>
<protein>
    <recommendedName>
        <fullName evidence="1">PD-(D/E)XK nuclease-like domain-containing protein</fullName>
    </recommendedName>
</protein>
<evidence type="ECO:0000259" key="1">
    <source>
        <dbReference type="Pfam" id="PF20516"/>
    </source>
</evidence>
<dbReference type="Pfam" id="PF20516">
    <property type="entry name" value="PDDEXK_12"/>
    <property type="match status" value="1"/>
</dbReference>
<gene>
    <name evidence="2" type="ORF">HRG_07975</name>
</gene>
<reference evidence="2" key="1">
    <citation type="submission" date="2021-09" db="EMBL/GenBank/DDBJ databases">
        <title>A high-quality genome of the endoparasitic fungus Hirsutella rhossiliensis with a comparison of Hirsutella genomes reveals transposable elements contributing to genome size variation.</title>
        <authorList>
            <person name="Lin R."/>
            <person name="Jiao Y."/>
            <person name="Sun X."/>
            <person name="Ling J."/>
            <person name="Xie B."/>
            <person name="Cheng X."/>
        </authorList>
    </citation>
    <scope>NUCLEOTIDE SEQUENCE</scope>
    <source>
        <strain evidence="2">HR02</strain>
    </source>
</reference>
<dbReference type="AlphaFoldDB" id="A0A9P8MX75"/>
<dbReference type="InterPro" id="IPR046797">
    <property type="entry name" value="PDDEXK_12"/>
</dbReference>
<dbReference type="RefSeq" id="XP_044718335.1">
    <property type="nucleotide sequence ID" value="XM_044866446.1"/>
</dbReference>
<sequence>MNRTPRPLRSANRHGISYVDALAHTDNENTPPVFDAEAISSSSATSRRSTSPIKRVAALHEIGGGIFFRNLSDNAEELENEGRQLSWDLDDSASGLKTIPRSLEFSCIKAVVRESRRCDEECEPEAEWNGAVHGLILRIVFGGNDSSVGYRCMTSDKIDSRWLPRHSAGFFSSRMIDYGIYLEDGEQSQKPSGTLQERLNRHAIAPSVNHINRLGLRSKPIALRRLNA</sequence>
<evidence type="ECO:0000313" key="3">
    <source>
        <dbReference type="Proteomes" id="UP000824596"/>
    </source>
</evidence>
<dbReference type="EMBL" id="JAIZPD010000009">
    <property type="protein sequence ID" value="KAH0960822.1"/>
    <property type="molecule type" value="Genomic_DNA"/>
</dbReference>